<evidence type="ECO:0000313" key="2">
    <source>
        <dbReference type="EMBL" id="KAK0636369.1"/>
    </source>
</evidence>
<keyword evidence="3" id="KW-1185">Reference proteome</keyword>
<feature type="non-terminal residue" evidence="2">
    <location>
        <position position="303"/>
    </location>
</feature>
<reference evidence="2" key="1">
    <citation type="submission" date="2023-06" db="EMBL/GenBank/DDBJ databases">
        <title>Genome-scale phylogeny and comparative genomics of the fungal order Sordariales.</title>
        <authorList>
            <consortium name="Lawrence Berkeley National Laboratory"/>
            <person name="Hensen N."/>
            <person name="Bonometti L."/>
            <person name="Westerberg I."/>
            <person name="Brannstrom I.O."/>
            <person name="Guillou S."/>
            <person name="Cros-Aarteil S."/>
            <person name="Calhoun S."/>
            <person name="Haridas S."/>
            <person name="Kuo A."/>
            <person name="Mondo S."/>
            <person name="Pangilinan J."/>
            <person name="Riley R."/>
            <person name="LaButti K."/>
            <person name="Andreopoulos B."/>
            <person name="Lipzen A."/>
            <person name="Chen C."/>
            <person name="Yanf M."/>
            <person name="Daum C."/>
            <person name="Ng V."/>
            <person name="Clum A."/>
            <person name="Steindorff A."/>
            <person name="Ohm R."/>
            <person name="Martin F."/>
            <person name="Silar P."/>
            <person name="Natvig D."/>
            <person name="Lalanne C."/>
            <person name="Gautier V."/>
            <person name="Ament-velasquez S.L."/>
            <person name="Kruys A."/>
            <person name="Hutchinson M.I."/>
            <person name="Powell A.J."/>
            <person name="Barry K."/>
            <person name="Miller A.N."/>
            <person name="Grigoriev I.V."/>
            <person name="Debuchy R."/>
            <person name="Gladieux P."/>
            <person name="Thoren M.H."/>
            <person name="Johannesson H."/>
        </authorList>
    </citation>
    <scope>NUCLEOTIDE SEQUENCE</scope>
    <source>
        <strain evidence="2">SMH3391-2</strain>
    </source>
</reference>
<organism evidence="2 3">
    <name type="scientific">Bombardia bombarda</name>
    <dbReference type="NCBI Taxonomy" id="252184"/>
    <lineage>
        <taxon>Eukaryota</taxon>
        <taxon>Fungi</taxon>
        <taxon>Dikarya</taxon>
        <taxon>Ascomycota</taxon>
        <taxon>Pezizomycotina</taxon>
        <taxon>Sordariomycetes</taxon>
        <taxon>Sordariomycetidae</taxon>
        <taxon>Sordariales</taxon>
        <taxon>Lasiosphaeriaceae</taxon>
        <taxon>Bombardia</taxon>
    </lineage>
</organism>
<feature type="compositionally biased region" description="Low complexity" evidence="1">
    <location>
        <begin position="116"/>
        <end position="125"/>
    </location>
</feature>
<evidence type="ECO:0000256" key="1">
    <source>
        <dbReference type="SAM" id="MobiDB-lite"/>
    </source>
</evidence>
<sequence>TVPTATHELIRYTMIVRRLKWKLTFLAAGYRQAVSRVGQAPALTAEAELMFKLDFFDYYMLVERALVHLLGVFGLTVSRGMGGRPRHRYPSPDGITTTTTTTRTTTNGLAASGWSKTNGNNNNGDRTGKDGGAGFANNTSDHRYHANVLEALDNPLNPLHAVLGKGDVRRQLGRAKDLRNRWKTAGDEPDSTNNSTTKRIAAPLESYDLEGILESVFNGFDAAFVIADRFVRSGCKDSSLPPVVDTEMTVSSWADDVEDEEQQQSQPSGNNSKMVGWTMTAGSAEEETAQWEFMVDAMDWEAV</sequence>
<evidence type="ECO:0000313" key="3">
    <source>
        <dbReference type="Proteomes" id="UP001174934"/>
    </source>
</evidence>
<dbReference type="EMBL" id="JAULSR010000001">
    <property type="protein sequence ID" value="KAK0636369.1"/>
    <property type="molecule type" value="Genomic_DNA"/>
</dbReference>
<name>A0AA39XLZ0_9PEZI</name>
<feature type="region of interest" description="Disordered" evidence="1">
    <location>
        <begin position="84"/>
        <end position="137"/>
    </location>
</feature>
<gene>
    <name evidence="2" type="ORF">B0T17DRAFT_460007</name>
</gene>
<proteinExistence type="predicted"/>
<accession>A0AA39XLZ0</accession>
<comment type="caution">
    <text evidence="2">The sequence shown here is derived from an EMBL/GenBank/DDBJ whole genome shotgun (WGS) entry which is preliminary data.</text>
</comment>
<feature type="region of interest" description="Disordered" evidence="1">
    <location>
        <begin position="256"/>
        <end position="276"/>
    </location>
</feature>
<feature type="compositionally biased region" description="Low complexity" evidence="1">
    <location>
        <begin position="96"/>
        <end position="106"/>
    </location>
</feature>
<dbReference type="AlphaFoldDB" id="A0AA39XLZ0"/>
<dbReference type="Proteomes" id="UP001174934">
    <property type="component" value="Unassembled WGS sequence"/>
</dbReference>
<feature type="non-terminal residue" evidence="2">
    <location>
        <position position="1"/>
    </location>
</feature>
<protein>
    <submittedName>
        <fullName evidence="2">Uncharacterized protein</fullName>
    </submittedName>
</protein>